<dbReference type="SMART" id="SM00342">
    <property type="entry name" value="HTH_ARAC"/>
    <property type="match status" value="1"/>
</dbReference>
<evidence type="ECO:0000256" key="1">
    <source>
        <dbReference type="ARBA" id="ARBA00023015"/>
    </source>
</evidence>
<dbReference type="Proteomes" id="UP000188543">
    <property type="component" value="Unassembled WGS sequence"/>
</dbReference>
<protein>
    <recommendedName>
        <fullName evidence="4">HTH araC/xylS-type domain-containing protein</fullName>
    </recommendedName>
</protein>
<gene>
    <name evidence="6" type="ORF">A8E72_35685</name>
    <name evidence="5" type="ORF">A8E72_36480</name>
</gene>
<name>A0A1V2VT05_9BURK</name>
<dbReference type="SUPFAM" id="SSF46689">
    <property type="entry name" value="Homeodomain-like"/>
    <property type="match status" value="1"/>
</dbReference>
<dbReference type="GO" id="GO:0043565">
    <property type="term" value="F:sequence-specific DNA binding"/>
    <property type="evidence" value="ECO:0007669"/>
    <property type="project" value="InterPro"/>
</dbReference>
<evidence type="ECO:0000256" key="2">
    <source>
        <dbReference type="ARBA" id="ARBA00023125"/>
    </source>
</evidence>
<dbReference type="Pfam" id="PF12833">
    <property type="entry name" value="HTH_18"/>
    <property type="match status" value="1"/>
</dbReference>
<dbReference type="EMBL" id="MUTJ01000106">
    <property type="protein sequence ID" value="ONU74674.1"/>
    <property type="molecule type" value="Genomic_DNA"/>
</dbReference>
<keyword evidence="2" id="KW-0238">DNA-binding</keyword>
<keyword evidence="3" id="KW-0804">Transcription</keyword>
<evidence type="ECO:0000256" key="3">
    <source>
        <dbReference type="ARBA" id="ARBA00023163"/>
    </source>
</evidence>
<dbReference type="PROSITE" id="PS00041">
    <property type="entry name" value="HTH_ARAC_FAMILY_1"/>
    <property type="match status" value="1"/>
</dbReference>
<dbReference type="Gene3D" id="1.10.10.60">
    <property type="entry name" value="Homeodomain-like"/>
    <property type="match status" value="1"/>
</dbReference>
<comment type="caution">
    <text evidence="6">The sequence shown here is derived from an EMBL/GenBank/DDBJ whole genome shotgun (WGS) entry which is preliminary data.</text>
</comment>
<dbReference type="InterPro" id="IPR050204">
    <property type="entry name" value="AraC_XylS_family_regulators"/>
</dbReference>
<sequence length="93" mass="10485">MQAVALRGQYRVLRARVGMPPLEYLTRWRMMLARRALRTDTEPLSAIALRIGYESDTAFGLAFRKHHGVSPGRYRTAMRARHNAAAVPGDPAH</sequence>
<organism evidence="6 7">
    <name type="scientific">Burkholderia cenocepacia</name>
    <dbReference type="NCBI Taxonomy" id="95486"/>
    <lineage>
        <taxon>Bacteria</taxon>
        <taxon>Pseudomonadati</taxon>
        <taxon>Pseudomonadota</taxon>
        <taxon>Betaproteobacteria</taxon>
        <taxon>Burkholderiales</taxon>
        <taxon>Burkholderiaceae</taxon>
        <taxon>Burkholderia</taxon>
        <taxon>Burkholderia cepacia complex</taxon>
    </lineage>
</organism>
<dbReference type="PROSITE" id="PS01124">
    <property type="entry name" value="HTH_ARAC_FAMILY_2"/>
    <property type="match status" value="1"/>
</dbReference>
<evidence type="ECO:0000313" key="7">
    <source>
        <dbReference type="Proteomes" id="UP000188543"/>
    </source>
</evidence>
<feature type="domain" description="HTH araC/xylS-type" evidence="4">
    <location>
        <begin position="1"/>
        <end position="77"/>
    </location>
</feature>
<evidence type="ECO:0000313" key="5">
    <source>
        <dbReference type="EMBL" id="ONU74674.1"/>
    </source>
</evidence>
<accession>A0A1V2VT05</accession>
<dbReference type="InterPro" id="IPR018060">
    <property type="entry name" value="HTH_AraC"/>
</dbReference>
<proteinExistence type="predicted"/>
<dbReference type="InterPro" id="IPR009057">
    <property type="entry name" value="Homeodomain-like_sf"/>
</dbReference>
<dbReference type="InterPro" id="IPR020449">
    <property type="entry name" value="Tscrpt_reg_AraC-type_HTH"/>
</dbReference>
<dbReference type="PANTHER" id="PTHR46796">
    <property type="entry name" value="HTH-TYPE TRANSCRIPTIONAL ACTIVATOR RHAS-RELATED"/>
    <property type="match status" value="1"/>
</dbReference>
<evidence type="ECO:0000313" key="6">
    <source>
        <dbReference type="EMBL" id="ONU75429.1"/>
    </source>
</evidence>
<dbReference type="EMBL" id="MUTJ01000104">
    <property type="protein sequence ID" value="ONU75429.1"/>
    <property type="molecule type" value="Genomic_DNA"/>
</dbReference>
<keyword evidence="1" id="KW-0805">Transcription regulation</keyword>
<evidence type="ECO:0000259" key="4">
    <source>
        <dbReference type="PROSITE" id="PS01124"/>
    </source>
</evidence>
<dbReference type="InterPro" id="IPR018062">
    <property type="entry name" value="HTH_AraC-typ_CS"/>
</dbReference>
<dbReference type="PRINTS" id="PR00032">
    <property type="entry name" value="HTHARAC"/>
</dbReference>
<dbReference type="AlphaFoldDB" id="A0A1V2VT05"/>
<dbReference type="PANTHER" id="PTHR46796:SF7">
    <property type="entry name" value="ARAC FAMILY TRANSCRIPTIONAL REGULATOR"/>
    <property type="match status" value="1"/>
</dbReference>
<reference evidence="6 7" key="1">
    <citation type="submission" date="2016-08" db="EMBL/GenBank/DDBJ databases">
        <authorList>
            <person name="Seilhamer J.J."/>
        </authorList>
    </citation>
    <scope>NUCLEOTIDE SEQUENCE [LARGE SCALE GENOMIC DNA]</scope>
    <source>
        <strain evidence="6 7">VC14762</strain>
    </source>
</reference>
<dbReference type="GO" id="GO:0003700">
    <property type="term" value="F:DNA-binding transcription factor activity"/>
    <property type="evidence" value="ECO:0007669"/>
    <property type="project" value="InterPro"/>
</dbReference>